<dbReference type="GO" id="GO:0055085">
    <property type="term" value="P:transmembrane transport"/>
    <property type="evidence" value="ECO:0007669"/>
    <property type="project" value="InterPro"/>
</dbReference>
<keyword evidence="5 8" id="KW-0812">Transmembrane</keyword>
<reference evidence="10" key="1">
    <citation type="journal article" date="2014" name="Int. J. Syst. Evol. Microbiol.">
        <title>Complete genome sequence of Corynebacterium casei LMG S-19264T (=DSM 44701T), isolated from a smear-ripened cheese.</title>
        <authorList>
            <consortium name="US DOE Joint Genome Institute (JGI-PGF)"/>
            <person name="Walter F."/>
            <person name="Albersmeier A."/>
            <person name="Kalinowski J."/>
            <person name="Ruckert C."/>
        </authorList>
    </citation>
    <scope>NUCLEOTIDE SEQUENCE</scope>
    <source>
        <strain evidence="10">KCTC 22164</strain>
    </source>
</reference>
<evidence type="ECO:0000256" key="5">
    <source>
        <dbReference type="ARBA" id="ARBA00022692"/>
    </source>
</evidence>
<name>A0A918JJM6_9ALTE</name>
<gene>
    <name evidence="10" type="ORF">GCM10007391_17810</name>
</gene>
<feature type="transmembrane region" description="Helical" evidence="8">
    <location>
        <begin position="221"/>
        <end position="240"/>
    </location>
</feature>
<dbReference type="CDD" id="cd06261">
    <property type="entry name" value="TM_PBP2"/>
    <property type="match status" value="2"/>
</dbReference>
<dbReference type="PANTHER" id="PTHR43357">
    <property type="entry name" value="INNER MEMBRANE ABC TRANSPORTER PERMEASE PROTEIN YDCV"/>
    <property type="match status" value="1"/>
</dbReference>
<dbReference type="AlphaFoldDB" id="A0A918JJM6"/>
<dbReference type="Gene3D" id="1.10.3720.10">
    <property type="entry name" value="MetI-like"/>
    <property type="match status" value="2"/>
</dbReference>
<dbReference type="InterPro" id="IPR035906">
    <property type="entry name" value="MetI-like_sf"/>
</dbReference>
<evidence type="ECO:0000256" key="4">
    <source>
        <dbReference type="ARBA" id="ARBA00022519"/>
    </source>
</evidence>
<evidence type="ECO:0000256" key="2">
    <source>
        <dbReference type="ARBA" id="ARBA00022448"/>
    </source>
</evidence>
<keyword evidence="7 8" id="KW-0472">Membrane</keyword>
<dbReference type="Proteomes" id="UP000631300">
    <property type="component" value="Unassembled WGS sequence"/>
</dbReference>
<evidence type="ECO:0000256" key="8">
    <source>
        <dbReference type="RuleBase" id="RU363032"/>
    </source>
</evidence>
<comment type="caution">
    <text evidence="10">The sequence shown here is derived from an EMBL/GenBank/DDBJ whole genome shotgun (WGS) entry which is preliminary data.</text>
</comment>
<evidence type="ECO:0000259" key="9">
    <source>
        <dbReference type="PROSITE" id="PS50928"/>
    </source>
</evidence>
<organism evidence="10 11">
    <name type="scientific">Alteromonas halophila</name>
    <dbReference type="NCBI Taxonomy" id="516698"/>
    <lineage>
        <taxon>Bacteria</taxon>
        <taxon>Pseudomonadati</taxon>
        <taxon>Pseudomonadota</taxon>
        <taxon>Gammaproteobacteria</taxon>
        <taxon>Alteromonadales</taxon>
        <taxon>Alteromonadaceae</taxon>
        <taxon>Alteromonas/Salinimonas group</taxon>
        <taxon>Alteromonas</taxon>
    </lineage>
</organism>
<feature type="domain" description="ABC transmembrane type-1" evidence="9">
    <location>
        <begin position="302"/>
        <end position="489"/>
    </location>
</feature>
<reference evidence="10" key="2">
    <citation type="submission" date="2020-09" db="EMBL/GenBank/DDBJ databases">
        <authorList>
            <person name="Sun Q."/>
            <person name="Kim S."/>
        </authorList>
    </citation>
    <scope>NUCLEOTIDE SEQUENCE</scope>
    <source>
        <strain evidence="10">KCTC 22164</strain>
    </source>
</reference>
<evidence type="ECO:0000313" key="10">
    <source>
        <dbReference type="EMBL" id="GGW84510.1"/>
    </source>
</evidence>
<feature type="transmembrane region" description="Helical" evidence="8">
    <location>
        <begin position="467"/>
        <end position="490"/>
    </location>
</feature>
<feature type="transmembrane region" description="Helical" evidence="8">
    <location>
        <begin position="121"/>
        <end position="138"/>
    </location>
</feature>
<feature type="transmembrane region" description="Helical" evidence="8">
    <location>
        <begin position="180"/>
        <end position="201"/>
    </location>
</feature>
<feature type="transmembrane region" description="Helical" evidence="8">
    <location>
        <begin position="413"/>
        <end position="435"/>
    </location>
</feature>
<evidence type="ECO:0000313" key="11">
    <source>
        <dbReference type="Proteomes" id="UP000631300"/>
    </source>
</evidence>
<evidence type="ECO:0000256" key="7">
    <source>
        <dbReference type="ARBA" id="ARBA00023136"/>
    </source>
</evidence>
<dbReference type="RefSeq" id="WP_189405512.1">
    <property type="nucleotide sequence ID" value="NZ_BMXP01000003.1"/>
</dbReference>
<comment type="similarity">
    <text evidence="8">Belongs to the binding-protein-dependent transport system permease family.</text>
</comment>
<proteinExistence type="inferred from homology"/>
<feature type="transmembrane region" description="Helical" evidence="8">
    <location>
        <begin position="310"/>
        <end position="329"/>
    </location>
</feature>
<keyword evidence="3" id="KW-1003">Cell membrane</keyword>
<dbReference type="PANTHER" id="PTHR43357:SF3">
    <property type="entry name" value="FE(3+)-TRANSPORT SYSTEM PERMEASE PROTEIN FBPB 2"/>
    <property type="match status" value="1"/>
</dbReference>
<evidence type="ECO:0000256" key="3">
    <source>
        <dbReference type="ARBA" id="ARBA00022475"/>
    </source>
</evidence>
<feature type="transmembrane region" description="Helical" evidence="8">
    <location>
        <begin position="79"/>
        <end position="101"/>
    </location>
</feature>
<feature type="transmembrane region" description="Helical" evidence="8">
    <location>
        <begin position="366"/>
        <end position="392"/>
    </location>
</feature>
<dbReference type="Pfam" id="PF00528">
    <property type="entry name" value="BPD_transp_1"/>
    <property type="match status" value="2"/>
</dbReference>
<feature type="transmembrane region" description="Helical" evidence="8">
    <location>
        <begin position="261"/>
        <end position="290"/>
    </location>
</feature>
<keyword evidence="6 8" id="KW-1133">Transmembrane helix</keyword>
<evidence type="ECO:0000256" key="1">
    <source>
        <dbReference type="ARBA" id="ARBA00004429"/>
    </source>
</evidence>
<dbReference type="InterPro" id="IPR000515">
    <property type="entry name" value="MetI-like"/>
</dbReference>
<feature type="domain" description="ABC transmembrane type-1" evidence="9">
    <location>
        <begin position="44"/>
        <end position="240"/>
    </location>
</feature>
<feature type="transmembrane region" description="Helical" evidence="8">
    <location>
        <begin position="341"/>
        <end position="360"/>
    </location>
</feature>
<keyword evidence="2 8" id="KW-0813">Transport</keyword>
<dbReference type="PROSITE" id="PS50928">
    <property type="entry name" value="ABC_TM1"/>
    <property type="match status" value="2"/>
</dbReference>
<sequence length="506" mass="54540">MSKWPKPYPLALLIALLAILPVGVLVSLASDSAQLFDTHNLRVLGNTLALVVLTIVGSVIMGVPLALFTAYVQGPLKKLWLVLLAAPLALPSYIGAFAMYFSFGRGGEIESLTGVPTPAVSGLWGTALIMSLYTYPFVMMTTRASLLSQDASLVNASRLLGLSLWRSLWRVVLPRASNSIAAGALLAALYALSDFGTPAIMGLDTFTRVIFVEYNAFGLSQAAMLSLQLMVIVALVLFLESRVGGATERPGRHLTLWPARWQYFTMLMSFLPIVAMAIVLPMAIFMVWLVREGTGGFEFSYAWNSAYASFLAAIAAVVCALPVAHAAIAGKAGRLMERITYFGFGVPGIVMGTALVYLGLQLPFLYQTLALLVVAYVLRFIPLAVGSIRTTAENLDASMVKAARVLGASPREAFMRITLPLSLRGMVAGAALVFLEAMRELPATLMLGPTGFETLATYMWRVYEAGYFGRAAVPGLLLVLLSGLGLILMLSGERRAEFTLSEDERR</sequence>
<dbReference type="SUPFAM" id="SSF161098">
    <property type="entry name" value="MetI-like"/>
    <property type="match status" value="2"/>
</dbReference>
<accession>A0A918JJM6</accession>
<keyword evidence="11" id="KW-1185">Reference proteome</keyword>
<feature type="transmembrane region" description="Helical" evidence="8">
    <location>
        <begin position="48"/>
        <end position="72"/>
    </location>
</feature>
<dbReference type="GO" id="GO:0005886">
    <property type="term" value="C:plasma membrane"/>
    <property type="evidence" value="ECO:0007669"/>
    <property type="project" value="UniProtKB-SubCell"/>
</dbReference>
<evidence type="ECO:0000256" key="6">
    <source>
        <dbReference type="ARBA" id="ARBA00022989"/>
    </source>
</evidence>
<protein>
    <submittedName>
        <fullName evidence="10">Iron ABC transporter permease</fullName>
    </submittedName>
</protein>
<keyword evidence="4" id="KW-0997">Cell inner membrane</keyword>
<dbReference type="EMBL" id="BMXP01000003">
    <property type="protein sequence ID" value="GGW84510.1"/>
    <property type="molecule type" value="Genomic_DNA"/>
</dbReference>
<comment type="subcellular location">
    <subcellularLocation>
        <location evidence="1">Cell inner membrane</location>
        <topology evidence="1">Multi-pass membrane protein</topology>
    </subcellularLocation>
    <subcellularLocation>
        <location evidence="8">Cell membrane</location>
        <topology evidence="8">Multi-pass membrane protein</topology>
    </subcellularLocation>
</comment>